<reference evidence="4" key="2">
    <citation type="submission" date="2021-04" db="EMBL/GenBank/DDBJ databases">
        <authorList>
            <person name="Podell S."/>
        </authorList>
    </citation>
    <scope>NUCLEOTIDE SEQUENCE</scope>
    <source>
        <strain evidence="4">Hildebrandi</strain>
    </source>
</reference>
<dbReference type="Pfam" id="PF13359">
    <property type="entry name" value="DDE_Tnp_4"/>
    <property type="match status" value="1"/>
</dbReference>
<keyword evidence="4" id="KW-0255">Endonuclease</keyword>
<evidence type="ECO:0000259" key="3">
    <source>
        <dbReference type="Pfam" id="PF13359"/>
    </source>
</evidence>
<proteinExistence type="predicted"/>
<protein>
    <submittedName>
        <fullName evidence="4">DDE superfamily endonuclease</fullName>
    </submittedName>
</protein>
<dbReference type="PANTHER" id="PTHR47150:SF5">
    <property type="entry name" value="OS07G0546750 PROTEIN"/>
    <property type="match status" value="1"/>
</dbReference>
<dbReference type="EMBL" id="JAGRRH010000005">
    <property type="protein sequence ID" value="KAG7369524.1"/>
    <property type="molecule type" value="Genomic_DNA"/>
</dbReference>
<comment type="cofactor">
    <cofactor evidence="1">
        <name>a divalent metal cation</name>
        <dbReference type="ChEBI" id="CHEBI:60240"/>
    </cofactor>
</comment>
<evidence type="ECO:0000256" key="2">
    <source>
        <dbReference type="ARBA" id="ARBA00022723"/>
    </source>
</evidence>
<sequence length="531" mass="60976">MSFVAFVLEMQRKRKKRDEINAARKKRLRKFQLMAAFQSMEPPLAKITTGLNEKKERSQIAPRRSKGVILYRDEVDGQLKPMPPTMSSWYNLYCAEHCAELTPNFEAKFRRRFRLPYSEFQNLVDLCKQDSTSENGYFKRWRPGTAAADGKPGSPIELLVLTALRYLGRGWTFDDLEEATAISEEVIRNFFHQFIHWGSERLYVDYVRSPETIPEAASTVLEYSQAGFSGCVGSMDASHVEHSRISHSHRQAHLSFKLPFTARTYNLVCNHRRRIFCTTEGHPARWNDKSLVRFDKLATGLHEGTHPLCDLPFELYAYGENGEIVKQKYKGGWLLVDNGYLNWGVTIPPMKEAATMREWRFSKWLESMRKDVECTFGILKGRWRILKAGIRVHGTVAADRIWKTCCALHNLLLEVDGIAEDFTSDWLGEMGKFSISELPEPVRRLLGNNCSIQQYDASGMGAGVDATRSPEEEEIGFVGSVVEEGGAIVVRRMHMTLFRERLIEHFDICFPRNELAWPRQRMMGAAEPNLE</sequence>
<dbReference type="GO" id="GO:0046872">
    <property type="term" value="F:metal ion binding"/>
    <property type="evidence" value="ECO:0007669"/>
    <property type="project" value="UniProtKB-KW"/>
</dbReference>
<comment type="caution">
    <text evidence="4">The sequence shown here is derived from an EMBL/GenBank/DDBJ whole genome shotgun (WGS) entry which is preliminary data.</text>
</comment>
<keyword evidence="4" id="KW-0378">Hydrolase</keyword>
<dbReference type="OrthoDB" id="104598at2759"/>
<feature type="domain" description="DDE Tnp4" evidence="3">
    <location>
        <begin position="250"/>
        <end position="410"/>
    </location>
</feature>
<evidence type="ECO:0000256" key="1">
    <source>
        <dbReference type="ARBA" id="ARBA00001968"/>
    </source>
</evidence>
<evidence type="ECO:0000313" key="4">
    <source>
        <dbReference type="EMBL" id="KAG7369524.1"/>
    </source>
</evidence>
<keyword evidence="5" id="KW-1185">Reference proteome</keyword>
<keyword evidence="4" id="KW-0540">Nuclease</keyword>
<accession>A0A9K3Q5V3</accession>
<reference evidence="4" key="1">
    <citation type="journal article" date="2021" name="Sci. Rep.">
        <title>Diploid genomic architecture of Nitzschia inconspicua, an elite biomass production diatom.</title>
        <authorList>
            <person name="Oliver A."/>
            <person name="Podell S."/>
            <person name="Pinowska A."/>
            <person name="Traller J.C."/>
            <person name="Smith S.R."/>
            <person name="McClure R."/>
            <person name="Beliaev A."/>
            <person name="Bohutskyi P."/>
            <person name="Hill E.A."/>
            <person name="Rabines A."/>
            <person name="Zheng H."/>
            <person name="Allen L.Z."/>
            <person name="Kuo A."/>
            <person name="Grigoriev I.V."/>
            <person name="Allen A.E."/>
            <person name="Hazlebeck D."/>
            <person name="Allen E.E."/>
        </authorList>
    </citation>
    <scope>NUCLEOTIDE SEQUENCE</scope>
    <source>
        <strain evidence="4">Hildebrandi</strain>
    </source>
</reference>
<keyword evidence="2" id="KW-0479">Metal-binding</keyword>
<gene>
    <name evidence="4" type="ORF">IV203_027270</name>
</gene>
<name>A0A9K3Q5V3_9STRA</name>
<dbReference type="InterPro" id="IPR027806">
    <property type="entry name" value="HARBI1_dom"/>
</dbReference>
<evidence type="ECO:0000313" key="5">
    <source>
        <dbReference type="Proteomes" id="UP000693970"/>
    </source>
</evidence>
<organism evidence="4 5">
    <name type="scientific">Nitzschia inconspicua</name>
    <dbReference type="NCBI Taxonomy" id="303405"/>
    <lineage>
        <taxon>Eukaryota</taxon>
        <taxon>Sar</taxon>
        <taxon>Stramenopiles</taxon>
        <taxon>Ochrophyta</taxon>
        <taxon>Bacillariophyta</taxon>
        <taxon>Bacillariophyceae</taxon>
        <taxon>Bacillariophycidae</taxon>
        <taxon>Bacillariales</taxon>
        <taxon>Bacillariaceae</taxon>
        <taxon>Nitzschia</taxon>
    </lineage>
</organism>
<dbReference type="AlphaFoldDB" id="A0A9K3Q5V3"/>
<dbReference type="Proteomes" id="UP000693970">
    <property type="component" value="Unassembled WGS sequence"/>
</dbReference>
<dbReference type="GO" id="GO:0004519">
    <property type="term" value="F:endonuclease activity"/>
    <property type="evidence" value="ECO:0007669"/>
    <property type="project" value="UniProtKB-KW"/>
</dbReference>
<dbReference type="PANTHER" id="PTHR47150">
    <property type="entry name" value="OS12G0169200 PROTEIN"/>
    <property type="match status" value="1"/>
</dbReference>